<dbReference type="KEGG" id="gfm:Enr17x_29140"/>
<name>A0A518ICV0_9PLAN</name>
<dbReference type="AlphaFoldDB" id="A0A518ICV0"/>
<dbReference type="EMBL" id="CP037452">
    <property type="protein sequence ID" value="QDV50869.1"/>
    <property type="molecule type" value="Genomic_DNA"/>
</dbReference>
<dbReference type="Proteomes" id="UP000318313">
    <property type="component" value="Chromosome"/>
</dbReference>
<feature type="transmembrane region" description="Helical" evidence="1">
    <location>
        <begin position="222"/>
        <end position="244"/>
    </location>
</feature>
<sequence>MMNKSNKFFDSETREALVRLSPYVIIILTLIPVPFMAAIPEVFSRSTTTFYLSLGSFNILSAFGILMLRYLKTKPKEYQQQANLSRKELTNQLKCISEIHDLVRRIKTQTDISEHVSSVWTDVERQQVVSLLSDSIKDTLSGSFLESIEQKYGKTIFSNYQNTRLNEIWVDSKSRLQNEIESLSLRSNINLVIGVSTTLLAVVLLTFIVLSDEFSSTDIGTILIHFLPRLSIVIFIETFSYFFLRLYKSGLSDIKYYQNELTNVEARQLALETSLFENITDRSHSVITELAKTDRNNCISQNTSDSINSSVDLKDLEVIVRKLSNIVSKASSE</sequence>
<evidence type="ECO:0000313" key="2">
    <source>
        <dbReference type="EMBL" id="QDV50869.1"/>
    </source>
</evidence>
<proteinExistence type="predicted"/>
<protein>
    <submittedName>
        <fullName evidence="2">Uncharacterized protein</fullName>
    </submittedName>
</protein>
<organism evidence="2 3">
    <name type="scientific">Gimesia fumaroli</name>
    <dbReference type="NCBI Taxonomy" id="2527976"/>
    <lineage>
        <taxon>Bacteria</taxon>
        <taxon>Pseudomonadati</taxon>
        <taxon>Planctomycetota</taxon>
        <taxon>Planctomycetia</taxon>
        <taxon>Planctomycetales</taxon>
        <taxon>Planctomycetaceae</taxon>
        <taxon>Gimesia</taxon>
    </lineage>
</organism>
<reference evidence="2 3" key="1">
    <citation type="submission" date="2019-03" db="EMBL/GenBank/DDBJ databases">
        <title>Deep-cultivation of Planctomycetes and their phenomic and genomic characterization uncovers novel biology.</title>
        <authorList>
            <person name="Wiegand S."/>
            <person name="Jogler M."/>
            <person name="Boedeker C."/>
            <person name="Pinto D."/>
            <person name="Vollmers J."/>
            <person name="Rivas-Marin E."/>
            <person name="Kohn T."/>
            <person name="Peeters S.H."/>
            <person name="Heuer A."/>
            <person name="Rast P."/>
            <person name="Oberbeckmann S."/>
            <person name="Bunk B."/>
            <person name="Jeske O."/>
            <person name="Meyerdierks A."/>
            <person name="Storesund J.E."/>
            <person name="Kallscheuer N."/>
            <person name="Luecker S."/>
            <person name="Lage O.M."/>
            <person name="Pohl T."/>
            <person name="Merkel B.J."/>
            <person name="Hornburger P."/>
            <person name="Mueller R.-W."/>
            <person name="Bruemmer F."/>
            <person name="Labrenz M."/>
            <person name="Spormann A.M."/>
            <person name="Op den Camp H."/>
            <person name="Overmann J."/>
            <person name="Amann R."/>
            <person name="Jetten M.S.M."/>
            <person name="Mascher T."/>
            <person name="Medema M.H."/>
            <person name="Devos D.P."/>
            <person name="Kaster A.-K."/>
            <person name="Ovreas L."/>
            <person name="Rohde M."/>
            <person name="Galperin M.Y."/>
            <person name="Jogler C."/>
        </authorList>
    </citation>
    <scope>NUCLEOTIDE SEQUENCE [LARGE SCALE GENOMIC DNA]</scope>
    <source>
        <strain evidence="2 3">Enr17</strain>
    </source>
</reference>
<feature type="transmembrane region" description="Helical" evidence="1">
    <location>
        <begin position="189"/>
        <end position="210"/>
    </location>
</feature>
<dbReference type="OrthoDB" id="799595at2"/>
<feature type="transmembrane region" description="Helical" evidence="1">
    <location>
        <begin position="20"/>
        <end position="39"/>
    </location>
</feature>
<dbReference type="RefSeq" id="WP_145309678.1">
    <property type="nucleotide sequence ID" value="NZ_CP037452.1"/>
</dbReference>
<keyword evidence="1" id="KW-1133">Transmembrane helix</keyword>
<keyword evidence="1" id="KW-0472">Membrane</keyword>
<evidence type="ECO:0000256" key="1">
    <source>
        <dbReference type="SAM" id="Phobius"/>
    </source>
</evidence>
<evidence type="ECO:0000313" key="3">
    <source>
        <dbReference type="Proteomes" id="UP000318313"/>
    </source>
</evidence>
<feature type="transmembrane region" description="Helical" evidence="1">
    <location>
        <begin position="51"/>
        <end position="71"/>
    </location>
</feature>
<gene>
    <name evidence="2" type="ORF">Enr17x_29140</name>
</gene>
<accession>A0A518ICV0</accession>
<keyword evidence="3" id="KW-1185">Reference proteome</keyword>
<keyword evidence="1" id="KW-0812">Transmembrane</keyword>